<dbReference type="AlphaFoldDB" id="A0A2I1I4M5"/>
<evidence type="ECO:0000313" key="2">
    <source>
        <dbReference type="EMBL" id="PKY66060.1"/>
    </source>
</evidence>
<feature type="transmembrane region" description="Helical" evidence="1">
    <location>
        <begin position="872"/>
        <end position="895"/>
    </location>
</feature>
<protein>
    <submittedName>
        <fullName evidence="2">ABC transporter permease</fullName>
    </submittedName>
</protein>
<sequence length="907" mass="96306">MSEGGSGLSHGIRARANTWKIVLRMSRRVAVRDRWRTLTSLLIVSLPIVLVISSITLWSMMSSSRYLAIQNLGPNVSTQARITRTSFNPIEQDYLGEPAGDVTSTSVASSSVDEFQLNRWLPSDAVMVTTLSFPSVNVSTEDGLRSALVTTVTETSSLDIFAEKDEQTPRLENGHAVLTLDVAEELNVGVGDTIHVSVSSTSMKPSITATVMIDQVTDQERSIVVGLGTFASRSPSELQGTSAHYYILSESPVTWDDVQLLNHSGFAVISRDVLTNPPQNAPPPQSTEFSSAQAWLPFIIVIGVLLVFIELILLVSPLFAVAQTNGIPSATTMLAVGATRFQLIRLMMSLGLVLGVLSAFLSLAGVGIILGIFVQIQGLSLSMIPCQALVFSFISPIVVCLIACYVPARDLADTDATTLFTGHTRAPSRLVRKIPFYPLLLVLAIPLLMWAAMTGALGILAFGLALLISGIIGTAPYFVAYDWRGRRHPSLGLRLAVRDAVRNGQRTLPAMASLMTTALLATALLITLTSANEAAWNAHAHLGPKGSVFVSDADVTDTVSQVRMIHDSAAAAVTDRRSVSSATTLSGLKWESTDFGPSIVIEPISPDKASTESMNDRVPSLAELDLAYIVDDGTFLSASNLISGDEMVKAVTTLNSGGAIMPKGSYISESGQATLRALDMSDTVEAAKQGSNTVPDPTTVSEAQIQAITWSKLNVIVLSPKAAEVLKVPALPLGQLLIVDKPVSVWTMSGFISAIESSVPGASVTVIQPPLSTIIMPYIATLIALLAAGGTIALVVVLSANAMRPDFETLEAIGASRTLRSRVTTYQGMGLALVCLPISVLSGLIAGVLTVMTIARSGVFPELANLHPVIPWFQVIVMFFGSPILAAVVAGVVAWRQQKRGSLISVN</sequence>
<dbReference type="EMBL" id="PKKJ01000007">
    <property type="protein sequence ID" value="PKY66060.1"/>
    <property type="molecule type" value="Genomic_DNA"/>
</dbReference>
<accession>A0A2I1I4M5</accession>
<feature type="transmembrane region" description="Helical" evidence="1">
    <location>
        <begin position="775"/>
        <end position="798"/>
    </location>
</feature>
<feature type="transmembrane region" description="Helical" evidence="1">
    <location>
        <begin position="343"/>
        <end position="376"/>
    </location>
</feature>
<dbReference type="Proteomes" id="UP000234545">
    <property type="component" value="Unassembled WGS sequence"/>
</dbReference>
<evidence type="ECO:0000256" key="1">
    <source>
        <dbReference type="SAM" id="Phobius"/>
    </source>
</evidence>
<gene>
    <name evidence="2" type="ORF">CYJ25_06325</name>
</gene>
<keyword evidence="1" id="KW-1133">Transmembrane helix</keyword>
<feature type="transmembrane region" description="Helical" evidence="1">
    <location>
        <begin position="459"/>
        <end position="480"/>
    </location>
</feature>
<feature type="transmembrane region" description="Helical" evidence="1">
    <location>
        <begin position="434"/>
        <end position="453"/>
    </location>
</feature>
<feature type="transmembrane region" description="Helical" evidence="1">
    <location>
        <begin position="388"/>
        <end position="408"/>
    </location>
</feature>
<keyword evidence="1" id="KW-0812">Transmembrane</keyword>
<proteinExistence type="predicted"/>
<feature type="transmembrane region" description="Helical" evidence="1">
    <location>
        <begin position="37"/>
        <end position="61"/>
    </location>
</feature>
<feature type="transmembrane region" description="Helical" evidence="1">
    <location>
        <begin position="295"/>
        <end position="322"/>
    </location>
</feature>
<organism evidence="2 3">
    <name type="scientific">Schaalia turicensis</name>
    <dbReference type="NCBI Taxonomy" id="131111"/>
    <lineage>
        <taxon>Bacteria</taxon>
        <taxon>Bacillati</taxon>
        <taxon>Actinomycetota</taxon>
        <taxon>Actinomycetes</taxon>
        <taxon>Actinomycetales</taxon>
        <taxon>Actinomycetaceae</taxon>
        <taxon>Schaalia</taxon>
    </lineage>
</organism>
<name>A0A2I1I4M5_9ACTO</name>
<comment type="caution">
    <text evidence="2">The sequence shown here is derived from an EMBL/GenBank/DDBJ whole genome shotgun (WGS) entry which is preliminary data.</text>
</comment>
<feature type="transmembrane region" description="Helical" evidence="1">
    <location>
        <begin position="508"/>
        <end position="528"/>
    </location>
</feature>
<dbReference type="RefSeq" id="WP_101628338.1">
    <property type="nucleotide sequence ID" value="NZ_PKKJ01000007.1"/>
</dbReference>
<keyword evidence="1" id="KW-0472">Membrane</keyword>
<reference evidence="2 3" key="1">
    <citation type="submission" date="2017-12" db="EMBL/GenBank/DDBJ databases">
        <title>Phylogenetic diversity of female urinary microbiome.</title>
        <authorList>
            <person name="Thomas-White K."/>
            <person name="Wolfe A.J."/>
        </authorList>
    </citation>
    <scope>NUCLEOTIDE SEQUENCE [LARGE SCALE GENOMIC DNA]</scope>
    <source>
        <strain evidence="2 3">UMB0250</strain>
    </source>
</reference>
<feature type="transmembrane region" description="Helical" evidence="1">
    <location>
        <begin position="830"/>
        <end position="852"/>
    </location>
</feature>
<evidence type="ECO:0000313" key="3">
    <source>
        <dbReference type="Proteomes" id="UP000234545"/>
    </source>
</evidence>
<dbReference type="OrthoDB" id="4847440at2"/>